<dbReference type="RefSeq" id="WP_267636497.1">
    <property type="nucleotide sequence ID" value="NZ_JAODIY010000004.1"/>
</dbReference>
<gene>
    <name evidence="2" type="ORF">ACFQJ7_05520</name>
</gene>
<evidence type="ECO:0000313" key="3">
    <source>
        <dbReference type="Proteomes" id="UP001596414"/>
    </source>
</evidence>
<feature type="domain" description="DUF8014" evidence="1">
    <location>
        <begin position="1"/>
        <end position="52"/>
    </location>
</feature>
<name>A0ABD5X4N4_9EURY</name>
<evidence type="ECO:0000259" key="1">
    <source>
        <dbReference type="Pfam" id="PF26046"/>
    </source>
</evidence>
<dbReference type="AlphaFoldDB" id="A0ABD5X4N4"/>
<protein>
    <recommendedName>
        <fullName evidence="1">DUF8014 domain-containing protein</fullName>
    </recommendedName>
</protein>
<comment type="caution">
    <text evidence="2">The sequence shown here is derived from an EMBL/GenBank/DDBJ whole genome shotgun (WGS) entry which is preliminary data.</text>
</comment>
<evidence type="ECO:0000313" key="2">
    <source>
        <dbReference type="EMBL" id="MFC7125499.1"/>
    </source>
</evidence>
<organism evidence="2 3">
    <name type="scientific">Halovenus rubra</name>
    <dbReference type="NCBI Taxonomy" id="869890"/>
    <lineage>
        <taxon>Archaea</taxon>
        <taxon>Methanobacteriati</taxon>
        <taxon>Methanobacteriota</taxon>
        <taxon>Stenosarchaea group</taxon>
        <taxon>Halobacteria</taxon>
        <taxon>Halobacteriales</taxon>
        <taxon>Haloarculaceae</taxon>
        <taxon>Halovenus</taxon>
    </lineage>
</organism>
<accession>A0ABD5X4N4</accession>
<dbReference type="Pfam" id="PF26046">
    <property type="entry name" value="DUF8014"/>
    <property type="match status" value="1"/>
</dbReference>
<dbReference type="EMBL" id="JBHSZQ010000004">
    <property type="protein sequence ID" value="MFC7125499.1"/>
    <property type="molecule type" value="Genomic_DNA"/>
</dbReference>
<sequence>MECTEEDCSSEASFELHIPWKENEFVCAGHARVRSHKEGVVADALTRADEQMPEGAANRDDS</sequence>
<dbReference type="Proteomes" id="UP001596414">
    <property type="component" value="Unassembled WGS sequence"/>
</dbReference>
<dbReference type="InterPro" id="IPR058327">
    <property type="entry name" value="DUF8014"/>
</dbReference>
<proteinExistence type="predicted"/>
<reference evidence="2 3" key="1">
    <citation type="journal article" date="2014" name="Int. J. Syst. Evol. Microbiol.">
        <title>Complete genome sequence of Corynebacterium casei LMG S-19264T (=DSM 44701T), isolated from a smear-ripened cheese.</title>
        <authorList>
            <consortium name="US DOE Joint Genome Institute (JGI-PGF)"/>
            <person name="Walter F."/>
            <person name="Albersmeier A."/>
            <person name="Kalinowski J."/>
            <person name="Ruckert C."/>
        </authorList>
    </citation>
    <scope>NUCLEOTIDE SEQUENCE [LARGE SCALE GENOMIC DNA]</scope>
    <source>
        <strain evidence="2 3">CGMCC 4.7215</strain>
    </source>
</reference>